<dbReference type="AlphaFoldDB" id="A0A2T5P5Y8"/>
<reference evidence="3 4" key="1">
    <citation type="submission" date="2018-04" db="EMBL/GenBank/DDBJ databases">
        <title>Pseudomonas sp. nov., isolated from mangrove soil.</title>
        <authorList>
            <person name="Chen C."/>
        </authorList>
    </citation>
    <scope>NUCLEOTIDE SEQUENCE [LARGE SCALE GENOMIC DNA]</scope>
    <source>
        <strain evidence="3 4">TC-11</strain>
    </source>
</reference>
<protein>
    <recommendedName>
        <fullName evidence="2">Tox-GHH2 domain-containing protein</fullName>
    </recommendedName>
</protein>
<dbReference type="Pfam" id="PF13665">
    <property type="entry name" value="Tox-PAAR-like"/>
    <property type="match status" value="1"/>
</dbReference>
<feature type="region of interest" description="Disordered" evidence="1">
    <location>
        <begin position="37"/>
        <end position="56"/>
    </location>
</feature>
<dbReference type="EMBL" id="QASN01000021">
    <property type="protein sequence ID" value="PTU73161.1"/>
    <property type="molecule type" value="Genomic_DNA"/>
</dbReference>
<feature type="compositionally biased region" description="Pro residues" evidence="1">
    <location>
        <begin position="37"/>
        <end position="46"/>
    </location>
</feature>
<keyword evidence="4" id="KW-1185">Reference proteome</keyword>
<sequence>MANEVYANNMEVSCKSADGKSIASFPDVCFTPPQAPPTPPGVPIPYPNTGMAKDTTNGTRTIKITGKEVMLKNKSYFKTSYGDEAGCAPKKGVITSKIKGKVYFTSWSMNVKFEGENVVRMMDLTTHNHGSAPGNTPPWMYMDGTAMPDGPCKEQTTATQKCVEKHVKQNTHKDKRRSHNKPTATKVLAETDDDAVDWKALLEEDDGKHAFYNKKGALDSMCEDEECKDKFDCNLLPFDFGCCDGKTPHHVIPAHCFMPAGERKTGDGGRYPGAEKYDDTKAPCICLEGATKSDTGPGGLKEHGRVHAIIDVKEDEFMSSSPVMGKTGQRTKKGQPMVKKEAGTWTFKQANDEGSKAVTEVKQDCSTACMAAQSESAHRNMGLDVGPGKSEKLLLRADSGGNRTPDGFVPGGTYSAPSGV</sequence>
<dbReference type="Pfam" id="PF15635">
    <property type="entry name" value="Tox-GHH2"/>
    <property type="match status" value="1"/>
</dbReference>
<evidence type="ECO:0000313" key="3">
    <source>
        <dbReference type="EMBL" id="PTU73161.1"/>
    </source>
</evidence>
<evidence type="ECO:0000256" key="1">
    <source>
        <dbReference type="SAM" id="MobiDB-lite"/>
    </source>
</evidence>
<evidence type="ECO:0000313" key="4">
    <source>
        <dbReference type="Proteomes" id="UP000244064"/>
    </source>
</evidence>
<dbReference type="InterPro" id="IPR028917">
    <property type="entry name" value="Tox-GHH2_domain"/>
</dbReference>
<proteinExistence type="predicted"/>
<comment type="caution">
    <text evidence="3">The sequence shown here is derived from an EMBL/GenBank/DDBJ whole genome shotgun (WGS) entry which is preliminary data.</text>
</comment>
<dbReference type="OrthoDB" id="8073614at2"/>
<accession>A0A2T5P5Y8</accession>
<organism evidence="3 4">
    <name type="scientific">Pseudomonas mangrovi</name>
    <dbReference type="NCBI Taxonomy" id="2161748"/>
    <lineage>
        <taxon>Bacteria</taxon>
        <taxon>Pseudomonadati</taxon>
        <taxon>Pseudomonadota</taxon>
        <taxon>Gammaproteobacteria</taxon>
        <taxon>Pseudomonadales</taxon>
        <taxon>Pseudomonadaceae</taxon>
        <taxon>Pseudomonas</taxon>
    </lineage>
</organism>
<evidence type="ECO:0000259" key="2">
    <source>
        <dbReference type="Pfam" id="PF15635"/>
    </source>
</evidence>
<name>A0A2T5P5Y8_9PSED</name>
<dbReference type="Proteomes" id="UP000244064">
    <property type="component" value="Unassembled WGS sequence"/>
</dbReference>
<feature type="region of interest" description="Disordered" evidence="1">
    <location>
        <begin position="395"/>
        <end position="420"/>
    </location>
</feature>
<feature type="domain" description="Tox-GHH2" evidence="2">
    <location>
        <begin position="246"/>
        <end position="378"/>
    </location>
</feature>
<feature type="region of interest" description="Disordered" evidence="1">
    <location>
        <begin position="319"/>
        <end position="338"/>
    </location>
</feature>
<gene>
    <name evidence="3" type="ORF">DBO85_18125</name>
</gene>